<comment type="caution">
    <text evidence="6">The sequence shown here is derived from an EMBL/GenBank/DDBJ whole genome shotgun (WGS) entry which is preliminary data.</text>
</comment>
<dbReference type="CDD" id="cd00090">
    <property type="entry name" value="HTH_ARSR"/>
    <property type="match status" value="1"/>
</dbReference>
<dbReference type="InterPro" id="IPR011991">
    <property type="entry name" value="ArsR-like_HTH"/>
</dbReference>
<dbReference type="PROSITE" id="PS50987">
    <property type="entry name" value="HTH_ARSR_2"/>
    <property type="match status" value="1"/>
</dbReference>
<dbReference type="InterPro" id="IPR036390">
    <property type="entry name" value="WH_DNA-bd_sf"/>
</dbReference>
<dbReference type="RefSeq" id="WP_377356687.1">
    <property type="nucleotide sequence ID" value="NZ_JBHTCM010000005.1"/>
</dbReference>
<evidence type="ECO:0000259" key="5">
    <source>
        <dbReference type="PROSITE" id="PS50987"/>
    </source>
</evidence>
<keyword evidence="1" id="KW-0805">Transcription regulation</keyword>
<sequence length="123" mass="12887">METRKAVEALAALAQDTRLTVFRLLVRRGPEGLSAGDIAAVAGVAASTLSHHLAALERAGLLRSWRVQRQVFYATDLDGTRRLMAFLLEDCCQGRPELCAVPGTGSPGAGSGCPDPSCRPPGG</sequence>
<dbReference type="Pfam" id="PF12840">
    <property type="entry name" value="HTH_20"/>
    <property type="match status" value="1"/>
</dbReference>
<feature type="domain" description="HTH arsR-type" evidence="5">
    <location>
        <begin position="1"/>
        <end position="95"/>
    </location>
</feature>
<dbReference type="InterPro" id="IPR051011">
    <property type="entry name" value="Metal_resp_trans_reg"/>
</dbReference>
<proteinExistence type="predicted"/>
<evidence type="ECO:0000256" key="1">
    <source>
        <dbReference type="ARBA" id="ARBA00023015"/>
    </source>
</evidence>
<keyword evidence="7" id="KW-1185">Reference proteome</keyword>
<evidence type="ECO:0000256" key="3">
    <source>
        <dbReference type="ARBA" id="ARBA00023163"/>
    </source>
</evidence>
<dbReference type="PANTHER" id="PTHR43132">
    <property type="entry name" value="ARSENICAL RESISTANCE OPERON REPRESSOR ARSR-RELATED"/>
    <property type="match status" value="1"/>
</dbReference>
<keyword evidence="3" id="KW-0804">Transcription</keyword>
<evidence type="ECO:0000313" key="7">
    <source>
        <dbReference type="Proteomes" id="UP001596456"/>
    </source>
</evidence>
<dbReference type="Gene3D" id="1.10.10.10">
    <property type="entry name" value="Winged helix-like DNA-binding domain superfamily/Winged helix DNA-binding domain"/>
    <property type="match status" value="1"/>
</dbReference>
<keyword evidence="2" id="KW-0238">DNA-binding</keyword>
<dbReference type="NCBIfam" id="NF033788">
    <property type="entry name" value="HTH_metalloreg"/>
    <property type="match status" value="1"/>
</dbReference>
<dbReference type="PANTHER" id="PTHR43132:SF2">
    <property type="entry name" value="ARSENICAL RESISTANCE OPERON REPRESSOR ARSR-RELATED"/>
    <property type="match status" value="1"/>
</dbReference>
<dbReference type="EMBL" id="JBHTCM010000005">
    <property type="protein sequence ID" value="MFC7332339.1"/>
    <property type="molecule type" value="Genomic_DNA"/>
</dbReference>
<reference evidence="7" key="1">
    <citation type="journal article" date="2019" name="Int. J. Syst. Evol. Microbiol.">
        <title>The Global Catalogue of Microorganisms (GCM) 10K type strain sequencing project: providing services to taxonomists for standard genome sequencing and annotation.</title>
        <authorList>
            <consortium name="The Broad Institute Genomics Platform"/>
            <consortium name="The Broad Institute Genome Sequencing Center for Infectious Disease"/>
            <person name="Wu L."/>
            <person name="Ma J."/>
        </authorList>
    </citation>
    <scope>NUCLEOTIDE SEQUENCE [LARGE SCALE GENOMIC DNA]</scope>
    <source>
        <strain evidence="7">CGMCC 1.16275</strain>
    </source>
</reference>
<dbReference type="PRINTS" id="PR00778">
    <property type="entry name" value="HTHARSR"/>
</dbReference>
<evidence type="ECO:0000256" key="4">
    <source>
        <dbReference type="SAM" id="MobiDB-lite"/>
    </source>
</evidence>
<evidence type="ECO:0000313" key="6">
    <source>
        <dbReference type="EMBL" id="MFC7332339.1"/>
    </source>
</evidence>
<accession>A0ABW2KQQ9</accession>
<dbReference type="InterPro" id="IPR001845">
    <property type="entry name" value="HTH_ArsR_DNA-bd_dom"/>
</dbReference>
<dbReference type="SMART" id="SM00418">
    <property type="entry name" value="HTH_ARSR"/>
    <property type="match status" value="1"/>
</dbReference>
<name>A0ABW2KQQ9_9PROT</name>
<gene>
    <name evidence="6" type="ORF">ACFQPS_04130</name>
</gene>
<evidence type="ECO:0000256" key="2">
    <source>
        <dbReference type="ARBA" id="ARBA00023125"/>
    </source>
</evidence>
<dbReference type="Proteomes" id="UP001596456">
    <property type="component" value="Unassembled WGS sequence"/>
</dbReference>
<organism evidence="6 7">
    <name type="scientific">Rhodocista pekingensis</name>
    <dbReference type="NCBI Taxonomy" id="201185"/>
    <lineage>
        <taxon>Bacteria</taxon>
        <taxon>Pseudomonadati</taxon>
        <taxon>Pseudomonadota</taxon>
        <taxon>Alphaproteobacteria</taxon>
        <taxon>Rhodospirillales</taxon>
        <taxon>Azospirillaceae</taxon>
        <taxon>Rhodocista</taxon>
    </lineage>
</organism>
<dbReference type="InterPro" id="IPR036388">
    <property type="entry name" value="WH-like_DNA-bd_sf"/>
</dbReference>
<protein>
    <submittedName>
        <fullName evidence="6">ArsR/SmtB family transcription factor</fullName>
    </submittedName>
</protein>
<dbReference type="SUPFAM" id="SSF46785">
    <property type="entry name" value="Winged helix' DNA-binding domain"/>
    <property type="match status" value="1"/>
</dbReference>
<feature type="region of interest" description="Disordered" evidence="4">
    <location>
        <begin position="103"/>
        <end position="123"/>
    </location>
</feature>